<feature type="transmembrane region" description="Helical" evidence="7">
    <location>
        <begin position="189"/>
        <end position="209"/>
    </location>
</feature>
<dbReference type="InterPro" id="IPR011701">
    <property type="entry name" value="MFS"/>
</dbReference>
<keyword evidence="10" id="KW-1185">Reference proteome</keyword>
<gene>
    <name evidence="9" type="ORF">NBM05_05145</name>
</gene>
<feature type="transmembrane region" description="Helical" evidence="7">
    <location>
        <begin position="155"/>
        <end position="177"/>
    </location>
</feature>
<evidence type="ECO:0000256" key="7">
    <source>
        <dbReference type="SAM" id="Phobius"/>
    </source>
</evidence>
<dbReference type="Gene3D" id="1.20.1250.20">
    <property type="entry name" value="MFS general substrate transporter like domains"/>
    <property type="match status" value="2"/>
</dbReference>
<dbReference type="PROSITE" id="PS50850">
    <property type="entry name" value="MFS"/>
    <property type="match status" value="1"/>
</dbReference>
<name>A0A9X2HC54_9MICC</name>
<dbReference type="GO" id="GO:0005886">
    <property type="term" value="C:plasma membrane"/>
    <property type="evidence" value="ECO:0007669"/>
    <property type="project" value="UniProtKB-SubCell"/>
</dbReference>
<keyword evidence="4 7" id="KW-0812">Transmembrane</keyword>
<dbReference type="SUPFAM" id="SSF103473">
    <property type="entry name" value="MFS general substrate transporter"/>
    <property type="match status" value="1"/>
</dbReference>
<evidence type="ECO:0000259" key="8">
    <source>
        <dbReference type="PROSITE" id="PS50850"/>
    </source>
</evidence>
<evidence type="ECO:0000313" key="9">
    <source>
        <dbReference type="EMBL" id="MCP3425420.1"/>
    </source>
</evidence>
<proteinExistence type="predicted"/>
<feature type="transmembrane region" description="Helical" evidence="7">
    <location>
        <begin position="278"/>
        <end position="296"/>
    </location>
</feature>
<evidence type="ECO:0000256" key="4">
    <source>
        <dbReference type="ARBA" id="ARBA00022692"/>
    </source>
</evidence>
<feature type="transmembrane region" description="Helical" evidence="7">
    <location>
        <begin position="92"/>
        <end position="111"/>
    </location>
</feature>
<keyword evidence="2" id="KW-0813">Transport</keyword>
<dbReference type="InterPro" id="IPR020846">
    <property type="entry name" value="MFS_dom"/>
</dbReference>
<dbReference type="RefSeq" id="WP_254165626.1">
    <property type="nucleotide sequence ID" value="NZ_JANAFB010000009.1"/>
</dbReference>
<dbReference type="InterPro" id="IPR004748">
    <property type="entry name" value="Polyol_permease-like"/>
</dbReference>
<feature type="transmembrane region" description="Helical" evidence="7">
    <location>
        <begin position="123"/>
        <end position="143"/>
    </location>
</feature>
<organism evidence="9 10">
    <name type="scientific">Rothia santali</name>
    <dbReference type="NCBI Taxonomy" id="2949643"/>
    <lineage>
        <taxon>Bacteria</taxon>
        <taxon>Bacillati</taxon>
        <taxon>Actinomycetota</taxon>
        <taxon>Actinomycetes</taxon>
        <taxon>Micrococcales</taxon>
        <taxon>Micrococcaceae</taxon>
        <taxon>Rothia</taxon>
    </lineage>
</organism>
<dbReference type="NCBIfam" id="TIGR00897">
    <property type="entry name" value="2A0118"/>
    <property type="match status" value="1"/>
</dbReference>
<keyword evidence="3" id="KW-1003">Cell membrane</keyword>
<sequence>MTTAPSSQTPPVEGTFFDRIGIPSVLKWGFLGVLLFMTGLGIESNFIAPHLEGRMGSPGESVALVITLYSLAVLVASYLSGALADLWGPKKVMLLGFVIWMVFQVGFLLSIETDSLFLVGLMYFMRGFGFPLFAFAFLVWINITAQPSKAGTAIGWFYVMFTGGLPTLGSLVAIGSIPALGGGAVGETWSMWGSIALIVLGFCCAWFGCHEERGKSRIAPAGESASSVVLAGLRLTASNPKVLQGFLVRLINTAPQFGMFIIMPAVISTTLGWGQSRWLLMTVCVYAGNILFNAFFGAVGDRIGWVNTVRWCGVFASALGLLAWWYVPHLVPAGSTWGYVVSVIAGVTFGIFLAGFVPMGAIMPENAPKHRGAAMAMYTTAAGGATFLGSGTVWVVLTVTGLLGIEDPFIRNSAVIWTFVALYAAAFVMVGHLRTRQDDPAYRREIREADTQALEVQRAEAEQARVTIKD</sequence>
<evidence type="ECO:0000256" key="1">
    <source>
        <dbReference type="ARBA" id="ARBA00004651"/>
    </source>
</evidence>
<protein>
    <submittedName>
        <fullName evidence="9">RbtT/DalT/CsbX family MFS transporter</fullName>
    </submittedName>
</protein>
<dbReference type="Proteomes" id="UP001139502">
    <property type="component" value="Unassembled WGS sequence"/>
</dbReference>
<feature type="transmembrane region" description="Helical" evidence="7">
    <location>
        <begin position="414"/>
        <end position="433"/>
    </location>
</feature>
<dbReference type="InterPro" id="IPR036259">
    <property type="entry name" value="MFS_trans_sf"/>
</dbReference>
<dbReference type="EMBL" id="JANAFB010000009">
    <property type="protein sequence ID" value="MCP3425420.1"/>
    <property type="molecule type" value="Genomic_DNA"/>
</dbReference>
<feature type="transmembrane region" description="Helical" evidence="7">
    <location>
        <begin position="339"/>
        <end position="363"/>
    </location>
</feature>
<evidence type="ECO:0000256" key="6">
    <source>
        <dbReference type="ARBA" id="ARBA00023136"/>
    </source>
</evidence>
<feature type="transmembrane region" description="Helical" evidence="7">
    <location>
        <begin position="62"/>
        <end position="80"/>
    </location>
</feature>
<feature type="domain" description="Major facilitator superfamily (MFS) profile" evidence="8">
    <location>
        <begin position="25"/>
        <end position="436"/>
    </location>
</feature>
<evidence type="ECO:0000256" key="5">
    <source>
        <dbReference type="ARBA" id="ARBA00022989"/>
    </source>
</evidence>
<keyword evidence="6 7" id="KW-0472">Membrane</keyword>
<dbReference type="Pfam" id="PF07690">
    <property type="entry name" value="MFS_1"/>
    <property type="match status" value="1"/>
</dbReference>
<feature type="transmembrane region" description="Helical" evidence="7">
    <location>
        <begin position="308"/>
        <end position="327"/>
    </location>
</feature>
<evidence type="ECO:0000256" key="3">
    <source>
        <dbReference type="ARBA" id="ARBA00022475"/>
    </source>
</evidence>
<evidence type="ECO:0000313" key="10">
    <source>
        <dbReference type="Proteomes" id="UP001139502"/>
    </source>
</evidence>
<dbReference type="GO" id="GO:0022857">
    <property type="term" value="F:transmembrane transporter activity"/>
    <property type="evidence" value="ECO:0007669"/>
    <property type="project" value="InterPro"/>
</dbReference>
<feature type="transmembrane region" description="Helical" evidence="7">
    <location>
        <begin position="246"/>
        <end position="266"/>
    </location>
</feature>
<reference evidence="9" key="1">
    <citation type="submission" date="2022-06" db="EMBL/GenBank/DDBJ databases">
        <title>Rothia sp. isolated from sandalwood seedling.</title>
        <authorList>
            <person name="Tuikhar N."/>
            <person name="Kirdat K."/>
            <person name="Thorat V."/>
            <person name="Swetha P."/>
            <person name="Padma S."/>
            <person name="Sundararaj R."/>
            <person name="Yadav A."/>
        </authorList>
    </citation>
    <scope>NUCLEOTIDE SEQUENCE</scope>
    <source>
        <strain evidence="9">AR01</strain>
    </source>
</reference>
<feature type="transmembrane region" description="Helical" evidence="7">
    <location>
        <begin position="25"/>
        <end position="42"/>
    </location>
</feature>
<evidence type="ECO:0000256" key="2">
    <source>
        <dbReference type="ARBA" id="ARBA00022448"/>
    </source>
</evidence>
<feature type="transmembrane region" description="Helical" evidence="7">
    <location>
        <begin position="375"/>
        <end position="402"/>
    </location>
</feature>
<dbReference type="PANTHER" id="PTHR23517">
    <property type="entry name" value="RESISTANCE PROTEIN MDTM, PUTATIVE-RELATED-RELATED"/>
    <property type="match status" value="1"/>
</dbReference>
<dbReference type="InterPro" id="IPR050171">
    <property type="entry name" value="MFS_Transporters"/>
</dbReference>
<dbReference type="PANTHER" id="PTHR23517:SF13">
    <property type="entry name" value="MAJOR FACILITATOR SUPERFAMILY MFS_1"/>
    <property type="match status" value="1"/>
</dbReference>
<dbReference type="AlphaFoldDB" id="A0A9X2HC54"/>
<comment type="caution">
    <text evidence="9">The sequence shown here is derived from an EMBL/GenBank/DDBJ whole genome shotgun (WGS) entry which is preliminary data.</text>
</comment>
<keyword evidence="5 7" id="KW-1133">Transmembrane helix</keyword>
<comment type="subcellular location">
    <subcellularLocation>
        <location evidence="1">Cell membrane</location>
        <topology evidence="1">Multi-pass membrane protein</topology>
    </subcellularLocation>
</comment>
<accession>A0A9X2HC54</accession>